<evidence type="ECO:0000256" key="5">
    <source>
        <dbReference type="ARBA" id="ARBA00023242"/>
    </source>
</evidence>
<dbReference type="PANTHER" id="PTHR45959:SF2">
    <property type="entry name" value="BHLH TRANSCRIPTION FACTOR"/>
    <property type="match status" value="1"/>
</dbReference>
<evidence type="ECO:0000259" key="6">
    <source>
        <dbReference type="PROSITE" id="PS50888"/>
    </source>
</evidence>
<dbReference type="InterPro" id="IPR054502">
    <property type="entry name" value="bHLH-TF_ACT-like_plant"/>
</dbReference>
<sequence length="311" mass="34813">MQSELKGMDDSNISHQWTMNSFNQVIPSHQIVAASGESSQPSLSQESFSSCPNSFYTTRNDVSSSNSILTHSPNSLFGWSNTFGRPSTQPKEEVEFVISYNNSEQNYEAIGSKQRSNMVKFGAASPQAQDHIVAERKRREKLNQRFIELSAAIPGLKKMDKASILEDAVKYVKELSEKVKTLEDQSPKTIESVVLRKKSCRSCDQDGSSSYNNHDSKRCLSEKPLPEIDARIHEKNILVRIHCENLKGVLVKVLSEIEELHLSVTNTSLMPFQGGSIIITVIAQIEEDFNLTVEDLARKLNSALQQFMPTS</sequence>
<keyword evidence="3" id="KW-0805">Transcription regulation</keyword>
<comment type="similarity">
    <text evidence="2">Belongs to the bHLH protein family.</text>
</comment>
<dbReference type="Pfam" id="PF00010">
    <property type="entry name" value="HLH"/>
    <property type="match status" value="1"/>
</dbReference>
<dbReference type="GO" id="GO:0046983">
    <property type="term" value="F:protein dimerization activity"/>
    <property type="evidence" value="ECO:0007669"/>
    <property type="project" value="InterPro"/>
</dbReference>
<evidence type="ECO:0000313" key="8">
    <source>
        <dbReference type="RefSeq" id="XP_020086267.1"/>
    </source>
</evidence>
<dbReference type="PROSITE" id="PS50888">
    <property type="entry name" value="BHLH"/>
    <property type="match status" value="1"/>
</dbReference>
<comment type="subcellular location">
    <subcellularLocation>
        <location evidence="1">Nucleus</location>
    </subcellularLocation>
</comment>
<dbReference type="InterPro" id="IPR052610">
    <property type="entry name" value="bHLH_transcription_regulator"/>
</dbReference>
<evidence type="ECO:0000256" key="4">
    <source>
        <dbReference type="ARBA" id="ARBA00023163"/>
    </source>
</evidence>
<accession>A0A6P5ERX1</accession>
<gene>
    <name evidence="8" type="primary">LOC109708824</name>
</gene>
<dbReference type="GO" id="GO:0005634">
    <property type="term" value="C:nucleus"/>
    <property type="evidence" value="ECO:0007669"/>
    <property type="project" value="UniProtKB-SubCell"/>
</dbReference>
<dbReference type="RefSeq" id="XP_020086267.1">
    <property type="nucleotide sequence ID" value="XM_020230678.1"/>
</dbReference>
<evidence type="ECO:0000256" key="3">
    <source>
        <dbReference type="ARBA" id="ARBA00023015"/>
    </source>
</evidence>
<evidence type="ECO:0000313" key="7">
    <source>
        <dbReference type="Proteomes" id="UP000515123"/>
    </source>
</evidence>
<keyword evidence="5" id="KW-0539">Nucleus</keyword>
<dbReference type="Proteomes" id="UP000515123">
    <property type="component" value="Linkage group 4"/>
</dbReference>
<name>A0A6P5ERX1_ANACO</name>
<dbReference type="InterPro" id="IPR036638">
    <property type="entry name" value="HLH_DNA-bd_sf"/>
</dbReference>
<proteinExistence type="inferred from homology"/>
<evidence type="ECO:0000256" key="2">
    <source>
        <dbReference type="ARBA" id="ARBA00005510"/>
    </source>
</evidence>
<evidence type="ECO:0000256" key="1">
    <source>
        <dbReference type="ARBA" id="ARBA00004123"/>
    </source>
</evidence>
<protein>
    <submittedName>
        <fullName evidence="8">Transcription factor bHLH18-like isoform X1</fullName>
    </submittedName>
</protein>
<keyword evidence="7" id="KW-1185">Reference proteome</keyword>
<dbReference type="Gene3D" id="4.10.280.10">
    <property type="entry name" value="Helix-loop-helix DNA-binding domain"/>
    <property type="match status" value="1"/>
</dbReference>
<reference evidence="8" key="2">
    <citation type="submission" date="2025-08" db="UniProtKB">
        <authorList>
            <consortium name="RefSeq"/>
        </authorList>
    </citation>
    <scope>IDENTIFICATION</scope>
    <source>
        <tissue evidence="8">Leaf</tissue>
    </source>
</reference>
<dbReference type="SMART" id="SM00353">
    <property type="entry name" value="HLH"/>
    <property type="match status" value="1"/>
</dbReference>
<organism evidence="7 8">
    <name type="scientific">Ananas comosus</name>
    <name type="common">Pineapple</name>
    <name type="synonym">Ananas ananas</name>
    <dbReference type="NCBI Taxonomy" id="4615"/>
    <lineage>
        <taxon>Eukaryota</taxon>
        <taxon>Viridiplantae</taxon>
        <taxon>Streptophyta</taxon>
        <taxon>Embryophyta</taxon>
        <taxon>Tracheophyta</taxon>
        <taxon>Spermatophyta</taxon>
        <taxon>Magnoliopsida</taxon>
        <taxon>Liliopsida</taxon>
        <taxon>Poales</taxon>
        <taxon>Bromeliaceae</taxon>
        <taxon>Bromelioideae</taxon>
        <taxon>Ananas</taxon>
    </lineage>
</organism>
<dbReference type="AlphaFoldDB" id="A0A6P5ERX1"/>
<dbReference type="Pfam" id="PF22754">
    <property type="entry name" value="bHLH-TF_ACT-like_plant"/>
    <property type="match status" value="1"/>
</dbReference>
<keyword evidence="4" id="KW-0804">Transcription</keyword>
<dbReference type="PANTHER" id="PTHR45959">
    <property type="entry name" value="BHLH TRANSCRIPTION FACTOR"/>
    <property type="match status" value="1"/>
</dbReference>
<dbReference type="SUPFAM" id="SSF47459">
    <property type="entry name" value="HLH, helix-loop-helix DNA-binding domain"/>
    <property type="match status" value="1"/>
</dbReference>
<dbReference type="OrthoDB" id="690068at2759"/>
<reference evidence="7" key="1">
    <citation type="journal article" date="2015" name="Nat. Genet.">
        <title>The pineapple genome and the evolution of CAM photosynthesis.</title>
        <authorList>
            <person name="Ming R."/>
            <person name="VanBuren R."/>
            <person name="Wai C.M."/>
            <person name="Tang H."/>
            <person name="Schatz M.C."/>
            <person name="Bowers J.E."/>
            <person name="Lyons E."/>
            <person name="Wang M.L."/>
            <person name="Chen J."/>
            <person name="Biggers E."/>
            <person name="Zhang J."/>
            <person name="Huang L."/>
            <person name="Zhang L."/>
            <person name="Miao W."/>
            <person name="Zhang J."/>
            <person name="Ye Z."/>
            <person name="Miao C."/>
            <person name="Lin Z."/>
            <person name="Wang H."/>
            <person name="Zhou H."/>
            <person name="Yim W.C."/>
            <person name="Priest H.D."/>
            <person name="Zheng C."/>
            <person name="Woodhouse M."/>
            <person name="Edger P.P."/>
            <person name="Guyot R."/>
            <person name="Guo H.B."/>
            <person name="Guo H."/>
            <person name="Zheng G."/>
            <person name="Singh R."/>
            <person name="Sharma A."/>
            <person name="Min X."/>
            <person name="Zheng Y."/>
            <person name="Lee H."/>
            <person name="Gurtowski J."/>
            <person name="Sedlazeck F.J."/>
            <person name="Harkess A."/>
            <person name="McKain M.R."/>
            <person name="Liao Z."/>
            <person name="Fang J."/>
            <person name="Liu J."/>
            <person name="Zhang X."/>
            <person name="Zhang Q."/>
            <person name="Hu W."/>
            <person name="Qin Y."/>
            <person name="Wang K."/>
            <person name="Chen L.Y."/>
            <person name="Shirley N."/>
            <person name="Lin Y.R."/>
            <person name="Liu L.Y."/>
            <person name="Hernandez A.G."/>
            <person name="Wright C.L."/>
            <person name="Bulone V."/>
            <person name="Tuskan G.A."/>
            <person name="Heath K."/>
            <person name="Zee F."/>
            <person name="Moore P.H."/>
            <person name="Sunkar R."/>
            <person name="Leebens-Mack J.H."/>
            <person name="Mockler T."/>
            <person name="Bennetzen J.L."/>
            <person name="Freeling M."/>
            <person name="Sankoff D."/>
            <person name="Paterson A.H."/>
            <person name="Zhu X."/>
            <person name="Yang X."/>
            <person name="Smith J.A."/>
            <person name="Cushman J.C."/>
            <person name="Paull R.E."/>
            <person name="Yu Q."/>
        </authorList>
    </citation>
    <scope>NUCLEOTIDE SEQUENCE [LARGE SCALE GENOMIC DNA]</scope>
    <source>
        <strain evidence="7">cv. F153</strain>
    </source>
</reference>
<feature type="domain" description="BHLH" evidence="6">
    <location>
        <begin position="126"/>
        <end position="175"/>
    </location>
</feature>
<dbReference type="InterPro" id="IPR011598">
    <property type="entry name" value="bHLH_dom"/>
</dbReference>
<dbReference type="GeneID" id="109708824"/>